<proteinExistence type="predicted"/>
<dbReference type="AlphaFoldDB" id="A0AAV1ICX2"/>
<feature type="transmembrane region" description="Helical" evidence="6">
    <location>
        <begin position="388"/>
        <end position="405"/>
    </location>
</feature>
<dbReference type="GO" id="GO:0016020">
    <property type="term" value="C:membrane"/>
    <property type="evidence" value="ECO:0007669"/>
    <property type="project" value="UniProtKB-SubCell"/>
</dbReference>
<dbReference type="EMBL" id="CAUYUE010000010">
    <property type="protein sequence ID" value="CAK0784077.1"/>
    <property type="molecule type" value="Genomic_DNA"/>
</dbReference>
<feature type="region of interest" description="Disordered" evidence="5">
    <location>
        <begin position="1"/>
        <end position="49"/>
    </location>
</feature>
<evidence type="ECO:0000256" key="5">
    <source>
        <dbReference type="SAM" id="MobiDB-lite"/>
    </source>
</evidence>
<dbReference type="InterPro" id="IPR004342">
    <property type="entry name" value="EXS_C"/>
</dbReference>
<evidence type="ECO:0000256" key="4">
    <source>
        <dbReference type="ARBA" id="ARBA00023136"/>
    </source>
</evidence>
<feature type="domain" description="EXS" evidence="7">
    <location>
        <begin position="266"/>
        <end position="469"/>
    </location>
</feature>
<gene>
    <name evidence="8" type="ORF">CVIRNUC_007280</name>
</gene>
<dbReference type="Proteomes" id="UP001314263">
    <property type="component" value="Unassembled WGS sequence"/>
</dbReference>
<reference evidence="8 9" key="1">
    <citation type="submission" date="2023-10" db="EMBL/GenBank/DDBJ databases">
        <authorList>
            <person name="Maclean D."/>
            <person name="Macfadyen A."/>
        </authorList>
    </citation>
    <scope>NUCLEOTIDE SEQUENCE [LARGE SCALE GENOMIC DNA]</scope>
</reference>
<keyword evidence="3 6" id="KW-1133">Transmembrane helix</keyword>
<evidence type="ECO:0000256" key="6">
    <source>
        <dbReference type="SAM" id="Phobius"/>
    </source>
</evidence>
<dbReference type="PANTHER" id="PTHR10783">
    <property type="entry name" value="XENOTROPIC AND POLYTROPIC RETROVIRUS RECEPTOR 1-RELATED"/>
    <property type="match status" value="1"/>
</dbReference>
<keyword evidence="9" id="KW-1185">Reference proteome</keyword>
<dbReference type="PANTHER" id="PTHR10783:SF46">
    <property type="entry name" value="PROTEIN ERD1 HOMOLOG 2"/>
    <property type="match status" value="1"/>
</dbReference>
<feature type="compositionally biased region" description="Basic and acidic residues" evidence="5">
    <location>
        <begin position="462"/>
        <end position="478"/>
    </location>
</feature>
<evidence type="ECO:0000313" key="8">
    <source>
        <dbReference type="EMBL" id="CAK0784077.1"/>
    </source>
</evidence>
<sequence length="478" mass="54378">MTTRSPARFEAQLSPRARAKAKVDFESSQAGMERHHNHSSSDSATASTAETEALKPVASMRPQQRQWGNVHWLGLAAAGTIAAYAITRNLSLAEADHYELFHIYYQPLLVMLAMLWLWALDVRAFEQHRIAYHVCFSAHDQQYLLSSQQLCKTAAMLSGIVLSSAALFAYHCATQQLWLAGLHPPLMYGLLILLLLPLPIRFLLQGNRRFFAKTLFRVATPVREVTWSDFLLADILTSLAKALSDSERAMCHMMAGPVMRPHASQQLCGSSSWIIPLGLAMPYLWRLLQCIRVYRDTGNQGQVFNAMKYGTAFPVIIFSAMKYQVPAASWVAVYKPLWLGAALLNSSFSYFWDIERDWEIQFFTSPGERTCGIPKPVFRSELFFNKLFYYYLMVSNLVLRLAWTYKLSPHLRRNHDTVLAFTLLEAFRRFQWVPVRVEVELRKLQQQKPELGQLVPAPSLDKLAKGSDRKGLLDDGNP</sequence>
<dbReference type="PROSITE" id="PS51380">
    <property type="entry name" value="EXS"/>
    <property type="match status" value="1"/>
</dbReference>
<name>A0AAV1ICX2_9CHLO</name>
<feature type="transmembrane region" description="Helical" evidence="6">
    <location>
        <begin position="306"/>
        <end position="325"/>
    </location>
</feature>
<evidence type="ECO:0000256" key="3">
    <source>
        <dbReference type="ARBA" id="ARBA00022989"/>
    </source>
</evidence>
<evidence type="ECO:0000256" key="2">
    <source>
        <dbReference type="ARBA" id="ARBA00022692"/>
    </source>
</evidence>
<organism evidence="8 9">
    <name type="scientific">Coccomyxa viridis</name>
    <dbReference type="NCBI Taxonomy" id="1274662"/>
    <lineage>
        <taxon>Eukaryota</taxon>
        <taxon>Viridiplantae</taxon>
        <taxon>Chlorophyta</taxon>
        <taxon>core chlorophytes</taxon>
        <taxon>Trebouxiophyceae</taxon>
        <taxon>Trebouxiophyceae incertae sedis</taxon>
        <taxon>Coccomyxaceae</taxon>
        <taxon>Coccomyxa</taxon>
    </lineage>
</organism>
<evidence type="ECO:0000256" key="1">
    <source>
        <dbReference type="ARBA" id="ARBA00004141"/>
    </source>
</evidence>
<feature type="transmembrane region" description="Helical" evidence="6">
    <location>
        <begin position="185"/>
        <end position="204"/>
    </location>
</feature>
<evidence type="ECO:0000313" key="9">
    <source>
        <dbReference type="Proteomes" id="UP001314263"/>
    </source>
</evidence>
<feature type="transmembrane region" description="Helical" evidence="6">
    <location>
        <begin position="70"/>
        <end position="91"/>
    </location>
</feature>
<feature type="transmembrane region" description="Helical" evidence="6">
    <location>
        <begin position="103"/>
        <end position="120"/>
    </location>
</feature>
<comment type="subcellular location">
    <subcellularLocation>
        <location evidence="1">Membrane</location>
        <topology evidence="1">Multi-pass membrane protein</topology>
    </subcellularLocation>
</comment>
<keyword evidence="4 6" id="KW-0472">Membrane</keyword>
<dbReference type="Pfam" id="PF03124">
    <property type="entry name" value="EXS"/>
    <property type="match status" value="1"/>
</dbReference>
<accession>A0AAV1ICX2</accession>
<dbReference type="GO" id="GO:0005737">
    <property type="term" value="C:cytoplasm"/>
    <property type="evidence" value="ECO:0007669"/>
    <property type="project" value="TreeGrafter"/>
</dbReference>
<feature type="transmembrane region" description="Helical" evidence="6">
    <location>
        <begin position="154"/>
        <end position="173"/>
    </location>
</feature>
<protein>
    <recommendedName>
        <fullName evidence="7">EXS domain-containing protein</fullName>
    </recommendedName>
</protein>
<feature type="compositionally biased region" description="Low complexity" evidence="5">
    <location>
        <begin position="40"/>
        <end position="49"/>
    </location>
</feature>
<comment type="caution">
    <text evidence="8">The sequence shown here is derived from an EMBL/GenBank/DDBJ whole genome shotgun (WGS) entry which is preliminary data.</text>
</comment>
<evidence type="ECO:0000259" key="7">
    <source>
        <dbReference type="PROSITE" id="PS51380"/>
    </source>
</evidence>
<keyword evidence="2 6" id="KW-0812">Transmembrane</keyword>
<feature type="region of interest" description="Disordered" evidence="5">
    <location>
        <begin position="455"/>
        <end position="478"/>
    </location>
</feature>